<name>A0A840RQR7_9BURK</name>
<evidence type="ECO:0000256" key="1">
    <source>
        <dbReference type="SAM" id="MobiDB-lite"/>
    </source>
</evidence>
<evidence type="ECO:0000313" key="3">
    <source>
        <dbReference type="Proteomes" id="UP000571084"/>
    </source>
</evidence>
<reference evidence="2 3" key="1">
    <citation type="submission" date="2020-08" db="EMBL/GenBank/DDBJ databases">
        <title>Genomic Encyclopedia of Type Strains, Phase IV (KMG-IV): sequencing the most valuable type-strain genomes for metagenomic binning, comparative biology and taxonomic classification.</title>
        <authorList>
            <person name="Goeker M."/>
        </authorList>
    </citation>
    <scope>NUCLEOTIDE SEQUENCE [LARGE SCALE GENOMIC DNA]</scope>
    <source>
        <strain evidence="2 3">DSM 23240</strain>
    </source>
</reference>
<gene>
    <name evidence="2" type="ORF">HNR39_002609</name>
</gene>
<organism evidence="2 3">
    <name type="scientific">Glaciimonas immobilis</name>
    <dbReference type="NCBI Taxonomy" id="728004"/>
    <lineage>
        <taxon>Bacteria</taxon>
        <taxon>Pseudomonadati</taxon>
        <taxon>Pseudomonadota</taxon>
        <taxon>Betaproteobacteria</taxon>
        <taxon>Burkholderiales</taxon>
        <taxon>Oxalobacteraceae</taxon>
        <taxon>Glaciimonas</taxon>
    </lineage>
</organism>
<dbReference type="AlphaFoldDB" id="A0A840RQR7"/>
<dbReference type="RefSeq" id="WP_168055776.1">
    <property type="nucleotide sequence ID" value="NZ_JAAOZT010000007.1"/>
</dbReference>
<keyword evidence="3" id="KW-1185">Reference proteome</keyword>
<accession>A0A840RQR7</accession>
<evidence type="ECO:0000313" key="2">
    <source>
        <dbReference type="EMBL" id="MBB5200767.1"/>
    </source>
</evidence>
<dbReference type="Proteomes" id="UP000571084">
    <property type="component" value="Unassembled WGS sequence"/>
</dbReference>
<feature type="compositionally biased region" description="Basic and acidic residues" evidence="1">
    <location>
        <begin position="104"/>
        <end position="115"/>
    </location>
</feature>
<proteinExistence type="predicted"/>
<feature type="region of interest" description="Disordered" evidence="1">
    <location>
        <begin position="104"/>
        <end position="124"/>
    </location>
</feature>
<protein>
    <submittedName>
        <fullName evidence="2">Uncharacterized protein</fullName>
    </submittedName>
</protein>
<sequence>MDNKTLSLKDKNHKPDAVDHVVDQSADMAELAAFREDKIAREKAEVARIEAETKAATSVTMNLPPAAGKGITLGGRMYVHGHTYNVTNDIKWALEEQQNRCWAHESSLKESENKGRKQRRAYVS</sequence>
<comment type="caution">
    <text evidence="2">The sequence shown here is derived from an EMBL/GenBank/DDBJ whole genome shotgun (WGS) entry which is preliminary data.</text>
</comment>
<dbReference type="EMBL" id="JACHHQ010000005">
    <property type="protein sequence ID" value="MBB5200767.1"/>
    <property type="molecule type" value="Genomic_DNA"/>
</dbReference>